<evidence type="ECO:0000256" key="7">
    <source>
        <dbReference type="ARBA" id="ARBA00023180"/>
    </source>
</evidence>
<dbReference type="AlphaFoldDB" id="A0A6J2RNA7"/>
<feature type="signal peptide" evidence="9">
    <location>
        <begin position="1"/>
        <end position="21"/>
    </location>
</feature>
<sequence length="200" mass="22496">MRNFTLITVLLFCSLRCVSFAVSKFQTAEVLPGKEVTLLCSNFSSSLSQIIWFRVTKGSEPSCVSFMFKPHEPATFCHRFQNGKFETSTNISTVFLKIKQVNLSDSGLYFCGYYVSGNPVIVDATHLEVQDVFDVITKLLSMILGGVTLFLIMIIICLAVKIKKLQKAHVEELNLQKTESQSSDELNYAAVTFRPKTERN</sequence>
<dbReference type="PROSITE" id="PS50835">
    <property type="entry name" value="IG_LIKE"/>
    <property type="match status" value="1"/>
</dbReference>
<dbReference type="RefSeq" id="XP_029310962.1">
    <property type="nucleotide sequence ID" value="XM_029455102.1"/>
</dbReference>
<feature type="chain" id="PRO_5027097084" evidence="9">
    <location>
        <begin position="22"/>
        <end position="200"/>
    </location>
</feature>
<dbReference type="InterPro" id="IPR007110">
    <property type="entry name" value="Ig-like_dom"/>
</dbReference>
<dbReference type="OrthoDB" id="9932608at2759"/>
<keyword evidence="3 9" id="KW-0732">Signal</keyword>
<evidence type="ECO:0000256" key="1">
    <source>
        <dbReference type="ARBA" id="ARBA00004236"/>
    </source>
</evidence>
<gene>
    <name evidence="12" type="primary">LOC115023827</name>
</gene>
<dbReference type="Pfam" id="PF07686">
    <property type="entry name" value="V-set"/>
    <property type="match status" value="1"/>
</dbReference>
<evidence type="ECO:0000256" key="3">
    <source>
        <dbReference type="ARBA" id="ARBA00022729"/>
    </source>
</evidence>
<dbReference type="Gene3D" id="2.60.40.10">
    <property type="entry name" value="Immunoglobulins"/>
    <property type="match status" value="1"/>
</dbReference>
<dbReference type="InterPro" id="IPR013106">
    <property type="entry name" value="Ig_V-set"/>
</dbReference>
<keyword evidence="11" id="KW-1185">Reference proteome</keyword>
<feature type="domain" description="Ig-like" evidence="10">
    <location>
        <begin position="18"/>
        <end position="111"/>
    </location>
</feature>
<dbReference type="PANTHER" id="PTHR19433:SF111">
    <property type="entry name" value="T CELL RECEPTOR ALPHA VARIABLE 4"/>
    <property type="match status" value="1"/>
</dbReference>
<evidence type="ECO:0000256" key="8">
    <source>
        <dbReference type="SAM" id="Phobius"/>
    </source>
</evidence>
<evidence type="ECO:0000256" key="4">
    <source>
        <dbReference type="ARBA" id="ARBA00022859"/>
    </source>
</evidence>
<dbReference type="InterPro" id="IPR052051">
    <property type="entry name" value="TCR_complex_component"/>
</dbReference>
<dbReference type="SMART" id="SM00409">
    <property type="entry name" value="IG"/>
    <property type="match status" value="1"/>
</dbReference>
<keyword evidence="7" id="KW-0325">Glycoprotein</keyword>
<dbReference type="InterPro" id="IPR013783">
    <property type="entry name" value="Ig-like_fold"/>
</dbReference>
<comment type="subcellular location">
    <subcellularLocation>
        <location evidence="1">Cell membrane</location>
    </subcellularLocation>
</comment>
<keyword evidence="6" id="KW-1015">Disulfide bond</keyword>
<dbReference type="PANTHER" id="PTHR19433">
    <property type="entry name" value="T-CELL RECEPTOR ALPHA CHAIN V REGION-RELATED"/>
    <property type="match status" value="1"/>
</dbReference>
<dbReference type="CDD" id="cd00099">
    <property type="entry name" value="IgV"/>
    <property type="match status" value="1"/>
</dbReference>
<dbReference type="SUPFAM" id="SSF48726">
    <property type="entry name" value="Immunoglobulin"/>
    <property type="match status" value="1"/>
</dbReference>
<feature type="transmembrane region" description="Helical" evidence="8">
    <location>
        <begin position="139"/>
        <end position="160"/>
    </location>
</feature>
<dbReference type="GO" id="GO:0009617">
    <property type="term" value="P:response to bacterium"/>
    <property type="evidence" value="ECO:0007669"/>
    <property type="project" value="TreeGrafter"/>
</dbReference>
<keyword evidence="8" id="KW-0812">Transmembrane</keyword>
<dbReference type="InterPro" id="IPR036179">
    <property type="entry name" value="Ig-like_dom_sf"/>
</dbReference>
<dbReference type="GeneID" id="115023827"/>
<keyword evidence="5 8" id="KW-0472">Membrane</keyword>
<dbReference type="FunCoup" id="A0A6J2RNA7">
    <property type="interactions" value="30"/>
</dbReference>
<organism evidence="11 12">
    <name type="scientific">Cottoperca gobio</name>
    <name type="common">Frogmouth</name>
    <name type="synonym">Aphritis gobio</name>
    <dbReference type="NCBI Taxonomy" id="56716"/>
    <lineage>
        <taxon>Eukaryota</taxon>
        <taxon>Metazoa</taxon>
        <taxon>Chordata</taxon>
        <taxon>Craniata</taxon>
        <taxon>Vertebrata</taxon>
        <taxon>Euteleostomi</taxon>
        <taxon>Actinopterygii</taxon>
        <taxon>Neopterygii</taxon>
        <taxon>Teleostei</taxon>
        <taxon>Neoteleostei</taxon>
        <taxon>Acanthomorphata</taxon>
        <taxon>Eupercaria</taxon>
        <taxon>Perciformes</taxon>
        <taxon>Notothenioidei</taxon>
        <taxon>Bovichtidae</taxon>
        <taxon>Cottoperca</taxon>
    </lineage>
</organism>
<reference evidence="12" key="1">
    <citation type="submission" date="2025-08" db="UniProtKB">
        <authorList>
            <consortium name="RefSeq"/>
        </authorList>
    </citation>
    <scope>IDENTIFICATION</scope>
</reference>
<evidence type="ECO:0000256" key="2">
    <source>
        <dbReference type="ARBA" id="ARBA00022475"/>
    </source>
</evidence>
<dbReference type="KEGG" id="cgob:115023827"/>
<name>A0A6J2RNA7_COTGO</name>
<accession>A0A6J2RNA7</accession>
<dbReference type="InParanoid" id="A0A6J2RNA7"/>
<keyword evidence="8" id="KW-1133">Transmembrane helix</keyword>
<evidence type="ECO:0000256" key="6">
    <source>
        <dbReference type="ARBA" id="ARBA00023157"/>
    </source>
</evidence>
<dbReference type="GO" id="GO:0005886">
    <property type="term" value="C:plasma membrane"/>
    <property type="evidence" value="ECO:0007669"/>
    <property type="project" value="UniProtKB-SubCell"/>
</dbReference>
<evidence type="ECO:0000313" key="11">
    <source>
        <dbReference type="Proteomes" id="UP000504630"/>
    </source>
</evidence>
<evidence type="ECO:0000256" key="9">
    <source>
        <dbReference type="SAM" id="SignalP"/>
    </source>
</evidence>
<evidence type="ECO:0000313" key="12">
    <source>
        <dbReference type="RefSeq" id="XP_029310962.1"/>
    </source>
</evidence>
<dbReference type="Proteomes" id="UP000504630">
    <property type="component" value="Chromosome 18"/>
</dbReference>
<proteinExistence type="predicted"/>
<keyword evidence="2" id="KW-1003">Cell membrane</keyword>
<evidence type="ECO:0000259" key="10">
    <source>
        <dbReference type="PROSITE" id="PS50835"/>
    </source>
</evidence>
<dbReference type="GO" id="GO:0002376">
    <property type="term" value="P:immune system process"/>
    <property type="evidence" value="ECO:0007669"/>
    <property type="project" value="UniProtKB-KW"/>
</dbReference>
<dbReference type="InterPro" id="IPR003599">
    <property type="entry name" value="Ig_sub"/>
</dbReference>
<evidence type="ECO:0000256" key="5">
    <source>
        <dbReference type="ARBA" id="ARBA00023136"/>
    </source>
</evidence>
<keyword evidence="4" id="KW-0391">Immunity</keyword>
<protein>
    <submittedName>
        <fullName evidence="12">Uncharacterized protein LOC115023827</fullName>
    </submittedName>
</protein>